<evidence type="ECO:0000256" key="1">
    <source>
        <dbReference type="SAM" id="SignalP"/>
    </source>
</evidence>
<evidence type="ECO:0000313" key="3">
    <source>
        <dbReference type="Proteomes" id="UP000231259"/>
    </source>
</evidence>
<dbReference type="EMBL" id="AWWI01000138">
    <property type="protein sequence ID" value="PIL18136.1"/>
    <property type="molecule type" value="Genomic_DNA"/>
</dbReference>
<comment type="caution">
    <text evidence="2">The sequence shown here is derived from an EMBL/GenBank/DDBJ whole genome shotgun (WGS) entry which is preliminary data.</text>
</comment>
<keyword evidence="1" id="KW-0732">Signal</keyword>
<feature type="chain" id="PRO_5013748609" evidence="1">
    <location>
        <begin position="21"/>
        <end position="226"/>
    </location>
</feature>
<reference evidence="2 3" key="1">
    <citation type="submission" date="2013-09" db="EMBL/GenBank/DDBJ databases">
        <title>Genome sequencing of Phaeobacter antarcticus sp. nov. SM1211.</title>
        <authorList>
            <person name="Zhang X.-Y."/>
            <person name="Liu C."/>
            <person name="Chen X.-L."/>
            <person name="Xie B.-B."/>
            <person name="Qin Q.-L."/>
            <person name="Rong J.-C."/>
            <person name="Zhang Y.-Z."/>
        </authorList>
    </citation>
    <scope>NUCLEOTIDE SEQUENCE [LARGE SCALE GENOMIC DNA]</scope>
    <source>
        <strain evidence="2 3">SM1211</strain>
    </source>
</reference>
<keyword evidence="3" id="KW-1185">Reference proteome</keyword>
<organism evidence="2 3">
    <name type="scientific">Puniceibacterium antarcticum</name>
    <dbReference type="NCBI Taxonomy" id="1206336"/>
    <lineage>
        <taxon>Bacteria</taxon>
        <taxon>Pseudomonadati</taxon>
        <taxon>Pseudomonadota</taxon>
        <taxon>Alphaproteobacteria</taxon>
        <taxon>Rhodobacterales</taxon>
        <taxon>Paracoccaceae</taxon>
        <taxon>Puniceibacterium</taxon>
    </lineage>
</organism>
<name>A0A2G8R999_9RHOB</name>
<accession>A0A2G8R999</accession>
<protein>
    <submittedName>
        <fullName evidence="2">Uncharacterized protein</fullName>
    </submittedName>
</protein>
<proteinExistence type="predicted"/>
<dbReference type="Proteomes" id="UP000231259">
    <property type="component" value="Unassembled WGS sequence"/>
</dbReference>
<dbReference type="AlphaFoldDB" id="A0A2G8R999"/>
<feature type="signal peptide" evidence="1">
    <location>
        <begin position="1"/>
        <end position="20"/>
    </location>
</feature>
<gene>
    <name evidence="2" type="ORF">P775_21450</name>
</gene>
<dbReference type="OrthoDB" id="7857490at2"/>
<evidence type="ECO:0000313" key="2">
    <source>
        <dbReference type="EMBL" id="PIL18136.1"/>
    </source>
</evidence>
<sequence length="226" mass="24590">MRILALLLTLLCLLPGHAPAGAWPRAQGTWFVASDMRLSWPQDLTRWTSTLPVAQYYTVYAEYGLSRHMTLGLDLGRSVSGGGKSVLFLRMPLPDLPRHTKLAVDLGLGQIDGRAVLRPGLSLGHSVAMFGLQGWLAADGAAELAPLSKRADLKLDLTFGLTLNNRGTKVIVQMQTGRPSQFAPFARLAPSVVFPFGRNRLAELGVTYGLRGDDSFGLKMGLWQSF</sequence>
<dbReference type="RefSeq" id="WP_099912739.1">
    <property type="nucleotide sequence ID" value="NZ_AWWI01000138.1"/>
</dbReference>